<sequence>MSSSNQGNSSYDSDNDHNEETDSGNDNTKVQSKNRKSEKSNSNSKSKKDTKSQNDNREVKNKKEEKKSDRKSGNKKNTKKSGNKSDVSRDGGANEKNKSPKNSKEDETDDESGDRESDNNLNSENNDNDDDYEDQKDAPTDSSAYHRKVDRYGTFIQENSDTTEDERQLLEEESRKEFTREMKWAYMTKNWKTTPPKVLHRRIKKGIPDGMRSLVWRLLLDPDSQDDKIYNFRPSIKSLIEKGRQECCNIIEVDLPRTMPQMEMFQKGDAINSLRSILHAYSNYDPTLGYTQGMAFYAAMLLCYMEERQSFWCFVSLMKGKKHHLRNFFSPGFPGLDKIGKVWEYVLNHHYKRVAKRLEDIGLSTIMYVPSWFMCNFFNMPFPMVLKLRLFDCFLGFGTRAIFSFALTIIKMNKDLLLTDSMEDCLQILQRPYEFPRMKNWRVVVRHWQENFLTEAQYKGYFKKAGVKYIP</sequence>
<keyword evidence="4" id="KW-1185">Reference proteome</keyword>
<dbReference type="PANTHER" id="PTHR47219">
    <property type="entry name" value="RAB GTPASE-ACTIVATING PROTEIN 1-LIKE"/>
    <property type="match status" value="1"/>
</dbReference>
<proteinExistence type="predicted"/>
<comment type="caution">
    <text evidence="3">The sequence shown here is derived from an EMBL/GenBank/DDBJ whole genome shotgun (WGS) entry which is preliminary data.</text>
</comment>
<evidence type="ECO:0000256" key="1">
    <source>
        <dbReference type="SAM" id="MobiDB-lite"/>
    </source>
</evidence>
<protein>
    <recommendedName>
        <fullName evidence="2">Rab-GAP TBC domain-containing protein</fullName>
    </recommendedName>
</protein>
<feature type="compositionally biased region" description="Basic and acidic residues" evidence="1">
    <location>
        <begin position="86"/>
        <end position="105"/>
    </location>
</feature>
<dbReference type="EMBL" id="JAPFFF010000009">
    <property type="protein sequence ID" value="KAK8882512.1"/>
    <property type="molecule type" value="Genomic_DNA"/>
</dbReference>
<dbReference type="PROSITE" id="PS50086">
    <property type="entry name" value="TBC_RABGAP"/>
    <property type="match status" value="1"/>
</dbReference>
<dbReference type="Gene3D" id="1.10.8.270">
    <property type="entry name" value="putative rabgap domain of human tbc1 domain family member 14 like domains"/>
    <property type="match status" value="1"/>
</dbReference>
<dbReference type="PANTHER" id="PTHR47219:SF9">
    <property type="entry name" value="GTPASE ACTIVATING PROTEIN AND CENTROSOME-ASSOCIATED, ISOFORM B"/>
    <property type="match status" value="1"/>
</dbReference>
<dbReference type="InterPro" id="IPR000195">
    <property type="entry name" value="Rab-GAP-TBC_dom"/>
</dbReference>
<dbReference type="Proteomes" id="UP001470230">
    <property type="component" value="Unassembled WGS sequence"/>
</dbReference>
<dbReference type="SUPFAM" id="SSF47923">
    <property type="entry name" value="Ypt/Rab-GAP domain of gyp1p"/>
    <property type="match status" value="2"/>
</dbReference>
<dbReference type="Gene3D" id="1.10.10.750">
    <property type="entry name" value="Ypt/Rab-GAP domain of gyp1p, domain 1"/>
    <property type="match status" value="1"/>
</dbReference>
<evidence type="ECO:0000259" key="2">
    <source>
        <dbReference type="PROSITE" id="PS50086"/>
    </source>
</evidence>
<name>A0ABR2JWB4_9EUKA</name>
<organism evidence="3 4">
    <name type="scientific">Tritrichomonas musculus</name>
    <dbReference type="NCBI Taxonomy" id="1915356"/>
    <lineage>
        <taxon>Eukaryota</taxon>
        <taxon>Metamonada</taxon>
        <taxon>Parabasalia</taxon>
        <taxon>Tritrichomonadida</taxon>
        <taxon>Tritrichomonadidae</taxon>
        <taxon>Tritrichomonas</taxon>
    </lineage>
</organism>
<evidence type="ECO:0000313" key="3">
    <source>
        <dbReference type="EMBL" id="KAK8882512.1"/>
    </source>
</evidence>
<feature type="compositionally biased region" description="Low complexity" evidence="1">
    <location>
        <begin position="1"/>
        <end position="12"/>
    </location>
</feature>
<dbReference type="Gene3D" id="1.10.472.80">
    <property type="entry name" value="Ypt/Rab-GAP domain of gyp1p, domain 3"/>
    <property type="match status" value="1"/>
</dbReference>
<dbReference type="SMART" id="SM00164">
    <property type="entry name" value="TBC"/>
    <property type="match status" value="1"/>
</dbReference>
<feature type="compositionally biased region" description="Basic and acidic residues" evidence="1">
    <location>
        <begin position="165"/>
        <end position="174"/>
    </location>
</feature>
<feature type="compositionally biased region" description="Basic and acidic residues" evidence="1">
    <location>
        <begin position="46"/>
        <end position="72"/>
    </location>
</feature>
<feature type="compositionally biased region" description="Basic residues" evidence="1">
    <location>
        <begin position="73"/>
        <end position="82"/>
    </location>
</feature>
<dbReference type="InterPro" id="IPR035969">
    <property type="entry name" value="Rab-GAP_TBC_sf"/>
</dbReference>
<dbReference type="InterPro" id="IPR050302">
    <property type="entry name" value="Rab_GAP_TBC_domain"/>
</dbReference>
<feature type="domain" description="Rab-GAP TBC" evidence="2">
    <location>
        <begin position="206"/>
        <end position="398"/>
    </location>
</feature>
<dbReference type="Pfam" id="PF00566">
    <property type="entry name" value="RabGAP-TBC"/>
    <property type="match status" value="1"/>
</dbReference>
<reference evidence="3 4" key="1">
    <citation type="submission" date="2024-04" db="EMBL/GenBank/DDBJ databases">
        <title>Tritrichomonas musculus Genome.</title>
        <authorList>
            <person name="Alves-Ferreira E."/>
            <person name="Grigg M."/>
            <person name="Lorenzi H."/>
            <person name="Galac M."/>
        </authorList>
    </citation>
    <scope>NUCLEOTIDE SEQUENCE [LARGE SCALE GENOMIC DNA]</scope>
    <source>
        <strain evidence="3 4">EAF2021</strain>
    </source>
</reference>
<feature type="region of interest" description="Disordered" evidence="1">
    <location>
        <begin position="1"/>
        <end position="174"/>
    </location>
</feature>
<gene>
    <name evidence="3" type="ORF">M9Y10_045154</name>
</gene>
<evidence type="ECO:0000313" key="4">
    <source>
        <dbReference type="Proteomes" id="UP001470230"/>
    </source>
</evidence>
<accession>A0ABR2JWB4</accession>